<accession>A0A6B2MQQ2</accession>
<dbReference type="EMBL" id="JAAEAM010000072">
    <property type="protein sequence ID" value="NDV77306.1"/>
    <property type="molecule type" value="Genomic_DNA"/>
</dbReference>
<dbReference type="RefSeq" id="WP_163126374.1">
    <property type="nucleotide sequence ID" value="NZ_JAAEAM010000072.1"/>
</dbReference>
<protein>
    <submittedName>
        <fullName evidence="1">Uncharacterized protein</fullName>
    </submittedName>
</protein>
<dbReference type="AlphaFoldDB" id="A0A6B2MQQ2"/>
<gene>
    <name evidence="1" type="ORF">GFJ35_35480</name>
</gene>
<evidence type="ECO:0000313" key="1">
    <source>
        <dbReference type="EMBL" id="NDV77306.1"/>
    </source>
</evidence>
<name>A0A6B2MQQ2_9BURK</name>
<organism evidence="1">
    <name type="scientific">Burkholderia cenocepacia</name>
    <dbReference type="NCBI Taxonomy" id="95486"/>
    <lineage>
        <taxon>Bacteria</taxon>
        <taxon>Pseudomonadati</taxon>
        <taxon>Pseudomonadota</taxon>
        <taxon>Betaproteobacteria</taxon>
        <taxon>Burkholderiales</taxon>
        <taxon>Burkholderiaceae</taxon>
        <taxon>Burkholderia</taxon>
        <taxon>Burkholderia cepacia complex</taxon>
    </lineage>
</organism>
<sequence>MSDPILSREQILNIVRQTLKENNDRDKLSSESFMKLCAAFEAAVLEKVCGEPRAWLVEGGRMFQDKSFIREANADTSIAVRDDGARKTPLYALTRSKP</sequence>
<proteinExistence type="predicted"/>
<reference evidence="1" key="1">
    <citation type="submission" date="2019-11" db="EMBL/GenBank/DDBJ databases">
        <title>Burkholderia cenocepacia CF.</title>
        <authorList>
            <person name="Vianna E.F."/>
            <person name="Marques E.A."/>
            <person name="Albano R.M."/>
            <person name="Leao R.S."/>
        </authorList>
    </citation>
    <scope>NUCLEOTIDE SEQUENCE</scope>
    <source>
        <strain evidence="1">MS-2140</strain>
    </source>
</reference>
<comment type="caution">
    <text evidence="1">The sequence shown here is derived from an EMBL/GenBank/DDBJ whole genome shotgun (WGS) entry which is preliminary data.</text>
</comment>